<protein>
    <submittedName>
        <fullName evidence="1">Uncharacterized protein</fullName>
    </submittedName>
</protein>
<organism evidence="1 2">
    <name type="scientific">Archangium gephyra</name>
    <dbReference type="NCBI Taxonomy" id="48"/>
    <lineage>
        <taxon>Bacteria</taxon>
        <taxon>Pseudomonadati</taxon>
        <taxon>Myxococcota</taxon>
        <taxon>Myxococcia</taxon>
        <taxon>Myxococcales</taxon>
        <taxon>Cystobacterineae</taxon>
        <taxon>Archangiaceae</taxon>
        <taxon>Archangium</taxon>
    </lineage>
</organism>
<dbReference type="RefSeq" id="WP_276326938.1">
    <property type="nucleotide sequence ID" value="NZ_CP011509.1"/>
</dbReference>
<name>A0AAC8TFN3_9BACT</name>
<dbReference type="Proteomes" id="UP000035579">
    <property type="component" value="Chromosome"/>
</dbReference>
<proteinExistence type="predicted"/>
<evidence type="ECO:0000313" key="1">
    <source>
        <dbReference type="EMBL" id="AKJ03990.1"/>
    </source>
</evidence>
<accession>A0AAC8TFN3</accession>
<dbReference type="EMBL" id="CP011509">
    <property type="protein sequence ID" value="AKJ03990.1"/>
    <property type="molecule type" value="Genomic_DNA"/>
</dbReference>
<gene>
    <name evidence="1" type="ORF">AA314_05616</name>
</gene>
<reference evidence="1 2" key="1">
    <citation type="submission" date="2015-05" db="EMBL/GenBank/DDBJ databases">
        <title>Genome assembly of Archangium gephyra DSM 2261.</title>
        <authorList>
            <person name="Sharma G."/>
            <person name="Subramanian S."/>
        </authorList>
    </citation>
    <scope>NUCLEOTIDE SEQUENCE [LARGE SCALE GENOMIC DNA]</scope>
    <source>
        <strain evidence="1 2">DSM 2261</strain>
    </source>
</reference>
<dbReference type="KEGG" id="age:AA314_05616"/>
<evidence type="ECO:0000313" key="2">
    <source>
        <dbReference type="Proteomes" id="UP000035579"/>
    </source>
</evidence>
<sequence length="41" mass="4744">MPEQNRGSVEEVRLRRVRLRKVAAGNLYLQSVPFTVVAQFE</sequence>
<dbReference type="AlphaFoldDB" id="A0AAC8TFN3"/>